<protein>
    <submittedName>
        <fullName evidence="3">Uncharacterized protein</fullName>
    </submittedName>
</protein>
<evidence type="ECO:0000256" key="1">
    <source>
        <dbReference type="SAM" id="Coils"/>
    </source>
</evidence>
<feature type="compositionally biased region" description="Polar residues" evidence="2">
    <location>
        <begin position="527"/>
        <end position="541"/>
    </location>
</feature>
<feature type="coiled-coil region" evidence="1">
    <location>
        <begin position="113"/>
        <end position="144"/>
    </location>
</feature>
<evidence type="ECO:0000313" key="3">
    <source>
        <dbReference type="EMBL" id="TGJ84313.1"/>
    </source>
</evidence>
<evidence type="ECO:0000313" key="4">
    <source>
        <dbReference type="Proteomes" id="UP000297716"/>
    </source>
</evidence>
<feature type="region of interest" description="Disordered" evidence="2">
    <location>
        <begin position="403"/>
        <end position="435"/>
    </location>
</feature>
<feature type="compositionally biased region" description="Low complexity" evidence="2">
    <location>
        <begin position="510"/>
        <end position="526"/>
    </location>
</feature>
<gene>
    <name evidence="3" type="ORF">E0Z10_g4437</name>
</gene>
<sequence length="565" mass="62475">MTEPLSWLKLGPRARTPSTPLATNSVEGKASRDSQPGDARRPASSRMSSHDTELLPTDDNFAHLLVRNQDHVWYNPSLDQMVEALQVLLMTHGVLHPIPIQYNSYVLHLVEGFAAAQESIRKAKAAYQEVKQSLENNLEQFRLVTNDWLERESQYRAEVKRLEVILSKSSQSGLEAVALARTNSIVDRSGSQSSGFLSRLDQLRKRHVNDLVSPLNLDQMFRTETQENQSGRDNTLGKERGTERGILLTRVPPFLSPVLTPKILDNDNDFRMSEKIRQQNAGIMASTTISRERRVYRRGETVQPESNIKQRCQDDFCSPFAAITTAPAVASGKHYIHQEAQSPTETHLRDKASIDLLSSKSSRHQINTSSRLAISNPDFPIYPSKAAATKSASRHERDLSEFSFESGDDFDALPNNPTEGKGDLDPRYCDQAPSYPAHRSLEGVAVEKPQRHADDANGLATICAASKERRRSKDNDGPVQPLPSGPHTVSQSSSAKPKRVCRDSVYSRHSTVGGSPSQSSHSLDSSLATPVTGQEISQRQQAEMDARIAATLALASVLGSTNQKK</sequence>
<keyword evidence="4" id="KW-1185">Reference proteome</keyword>
<accession>A0A4Z0Z0M5</accession>
<comment type="caution">
    <text evidence="3">The sequence shown here is derived from an EMBL/GenBank/DDBJ whole genome shotgun (WGS) entry which is preliminary data.</text>
</comment>
<dbReference type="AlphaFoldDB" id="A0A4Z0Z0M5"/>
<keyword evidence="1" id="KW-0175">Coiled coil</keyword>
<name>A0A4Z0Z0M5_9PEZI</name>
<dbReference type="OrthoDB" id="5430717at2759"/>
<proteinExistence type="predicted"/>
<dbReference type="Proteomes" id="UP000297716">
    <property type="component" value="Unassembled WGS sequence"/>
</dbReference>
<feature type="region of interest" description="Disordered" evidence="2">
    <location>
        <begin position="466"/>
        <end position="543"/>
    </location>
</feature>
<feature type="region of interest" description="Disordered" evidence="2">
    <location>
        <begin position="1"/>
        <end position="53"/>
    </location>
</feature>
<reference evidence="3 4" key="1">
    <citation type="submission" date="2019-03" db="EMBL/GenBank/DDBJ databases">
        <title>Draft genome sequence of Xylaria hypoxylon DSM 108379, a ubiquitous saprotrophic-parasitic fungi on hardwood.</title>
        <authorList>
            <person name="Buettner E."/>
            <person name="Leonhardt S."/>
            <person name="Gebauer A.M."/>
            <person name="Liers C."/>
            <person name="Hofrichter M."/>
            <person name="Kellner H."/>
        </authorList>
    </citation>
    <scope>NUCLEOTIDE SEQUENCE [LARGE SCALE GENOMIC DNA]</scope>
    <source>
        <strain evidence="3 4">DSM 108379</strain>
    </source>
</reference>
<feature type="compositionally biased region" description="Polar residues" evidence="2">
    <location>
        <begin position="16"/>
        <end position="26"/>
    </location>
</feature>
<evidence type="ECO:0000256" key="2">
    <source>
        <dbReference type="SAM" id="MobiDB-lite"/>
    </source>
</evidence>
<dbReference type="STRING" id="37992.A0A4Z0Z0M5"/>
<dbReference type="EMBL" id="SKBN01000070">
    <property type="protein sequence ID" value="TGJ84313.1"/>
    <property type="molecule type" value="Genomic_DNA"/>
</dbReference>
<organism evidence="3 4">
    <name type="scientific">Xylaria hypoxylon</name>
    <dbReference type="NCBI Taxonomy" id="37992"/>
    <lineage>
        <taxon>Eukaryota</taxon>
        <taxon>Fungi</taxon>
        <taxon>Dikarya</taxon>
        <taxon>Ascomycota</taxon>
        <taxon>Pezizomycotina</taxon>
        <taxon>Sordariomycetes</taxon>
        <taxon>Xylariomycetidae</taxon>
        <taxon>Xylariales</taxon>
        <taxon>Xylariaceae</taxon>
        <taxon>Xylaria</taxon>
    </lineage>
</organism>